<dbReference type="Proteomes" id="UP000596427">
    <property type="component" value="Chromosome"/>
</dbReference>
<name>A0A974PJN3_9HYPH</name>
<sequence length="550" mass="59565">MPPRRRRRGGSIPGSAMTAPPDPSRTPADHVVADQSAVFAFLADPATHGLSEPVTRIDTHGAAVFLAGPFAYKVKRAVFFPFMDFSTLEKRRAACAAEVEISGAGAPGLYLGVVPIVRTATGLALGGNGEAVEHAVKMRRFDTTLTLDKVAERDELAPDLVKALAAAVVAAHAAAPVLRGFDTASRLASYLADNTKEFAARPELFPPEDVARLARLSEDALARLTPLLKARSDAGFVRRCHGDMHLRNIVLLDGRPVLFDAIEFNDDIATCDVLYDLAFLLMDLWQEGLTKQANAVFNRYLWASDDAQIEGLKALPVFLSLRAAIRSKVEAAGFSHLAGEKRAQAEWRVRAEFAQALRFADVEAPPSKTVASISGTATWSIAGPRRPTLCAVGGLSGSGKSTWAANMAASFGLAPGAVIVRSDIERKRLFGVGETDRLPSAAYTPEAGERVYERLRTLARRVLATGYSVIVDAVHARPHERDAIEKVAQAAGARFYGWWLDAPEEELVRRVDARTGDASDADAAVVRHQLAYDLGDVRWHRTEFIDLARR</sequence>
<keyword evidence="4" id="KW-1185">Reference proteome</keyword>
<feature type="region of interest" description="Disordered" evidence="1">
    <location>
        <begin position="1"/>
        <end position="28"/>
    </location>
</feature>
<dbReference type="KEGG" id="xdi:EZH22_15010"/>
<gene>
    <name evidence="3" type="ORF">EZH22_15010</name>
</gene>
<dbReference type="Gene3D" id="3.40.50.300">
    <property type="entry name" value="P-loop containing nucleotide triphosphate hydrolases"/>
    <property type="match status" value="1"/>
</dbReference>
<dbReference type="EMBL" id="CP063362">
    <property type="protein sequence ID" value="QRG04506.1"/>
    <property type="molecule type" value="Genomic_DNA"/>
</dbReference>
<organism evidence="3 4">
    <name type="scientific">Xanthobacter dioxanivorans</name>
    <dbReference type="NCBI Taxonomy" id="2528964"/>
    <lineage>
        <taxon>Bacteria</taxon>
        <taxon>Pseudomonadati</taxon>
        <taxon>Pseudomonadota</taxon>
        <taxon>Alphaproteobacteria</taxon>
        <taxon>Hyphomicrobiales</taxon>
        <taxon>Xanthobacteraceae</taxon>
        <taxon>Xanthobacter</taxon>
    </lineage>
</organism>
<proteinExistence type="predicted"/>
<dbReference type="PANTHER" id="PTHR43883">
    <property type="entry name" value="SLR0207 PROTEIN"/>
    <property type="match status" value="1"/>
</dbReference>
<dbReference type="Gene3D" id="3.90.1200.10">
    <property type="match status" value="1"/>
</dbReference>
<dbReference type="SUPFAM" id="SSF56112">
    <property type="entry name" value="Protein kinase-like (PK-like)"/>
    <property type="match status" value="1"/>
</dbReference>
<dbReference type="InterPro" id="IPR002575">
    <property type="entry name" value="Aminoglycoside_PTrfase"/>
</dbReference>
<evidence type="ECO:0000256" key="1">
    <source>
        <dbReference type="SAM" id="MobiDB-lite"/>
    </source>
</evidence>
<dbReference type="AlphaFoldDB" id="A0A974PJN3"/>
<dbReference type="InterPro" id="IPR052732">
    <property type="entry name" value="Cell-binding_unc_protein"/>
</dbReference>
<dbReference type="Pfam" id="PF13671">
    <property type="entry name" value="AAA_33"/>
    <property type="match status" value="1"/>
</dbReference>
<accession>A0A974PJN3</accession>
<reference evidence="3 4" key="1">
    <citation type="submission" date="2020-10" db="EMBL/GenBank/DDBJ databases">
        <title>Degradation of 1,4-Dioxane by Xanthobacter sp. YN2, via a Novel Group-2 Soluble Di-Iron Monooxygenase.</title>
        <authorList>
            <person name="Ma F."/>
            <person name="Wang Y."/>
            <person name="Yang J."/>
            <person name="Guo H."/>
            <person name="Su D."/>
            <person name="Yu L."/>
        </authorList>
    </citation>
    <scope>NUCLEOTIDE SEQUENCE [LARGE SCALE GENOMIC DNA]</scope>
    <source>
        <strain evidence="3 4">YN2</strain>
    </source>
</reference>
<dbReference type="InterPro" id="IPR011009">
    <property type="entry name" value="Kinase-like_dom_sf"/>
</dbReference>
<dbReference type="Pfam" id="PF01636">
    <property type="entry name" value="APH"/>
    <property type="match status" value="1"/>
</dbReference>
<dbReference type="InterPro" id="IPR027417">
    <property type="entry name" value="P-loop_NTPase"/>
</dbReference>
<dbReference type="SUPFAM" id="SSF52540">
    <property type="entry name" value="P-loop containing nucleoside triphosphate hydrolases"/>
    <property type="match status" value="1"/>
</dbReference>
<evidence type="ECO:0000313" key="3">
    <source>
        <dbReference type="EMBL" id="QRG04506.1"/>
    </source>
</evidence>
<dbReference type="PANTHER" id="PTHR43883:SF1">
    <property type="entry name" value="GLUCONOKINASE"/>
    <property type="match status" value="1"/>
</dbReference>
<protein>
    <submittedName>
        <fullName evidence="3">AAA family ATPase</fullName>
    </submittedName>
</protein>
<evidence type="ECO:0000313" key="4">
    <source>
        <dbReference type="Proteomes" id="UP000596427"/>
    </source>
</evidence>
<feature type="domain" description="Aminoglycoside phosphotransferase" evidence="2">
    <location>
        <begin position="150"/>
        <end position="304"/>
    </location>
</feature>
<evidence type="ECO:0000259" key="2">
    <source>
        <dbReference type="Pfam" id="PF01636"/>
    </source>
</evidence>